<comment type="caution">
    <text evidence="11">The sequence shown here is derived from an EMBL/GenBank/DDBJ whole genome shotgun (WGS) entry which is preliminary data.</text>
</comment>
<dbReference type="InterPro" id="IPR025885">
    <property type="entry name" value="PapC_N"/>
</dbReference>
<evidence type="ECO:0000259" key="9">
    <source>
        <dbReference type="Pfam" id="PF13953"/>
    </source>
</evidence>
<name>A0A9Q7K4T6_9ENTR</name>
<dbReference type="AlphaFoldDB" id="A0A9Q7K4T6"/>
<dbReference type="GO" id="GO:0009297">
    <property type="term" value="P:pilus assembly"/>
    <property type="evidence" value="ECO:0007669"/>
    <property type="project" value="InterPro"/>
</dbReference>
<dbReference type="Pfam" id="PF13954">
    <property type="entry name" value="PapC_N"/>
    <property type="match status" value="1"/>
</dbReference>
<evidence type="ECO:0000256" key="4">
    <source>
        <dbReference type="ARBA" id="ARBA00022452"/>
    </source>
</evidence>
<proteinExistence type="inferred from homology"/>
<comment type="subcellular location">
    <subcellularLocation>
        <location evidence="1">Cell outer membrane</location>
        <topology evidence="1">Multi-pass membrane protein</topology>
    </subcellularLocation>
</comment>
<evidence type="ECO:0000313" key="11">
    <source>
        <dbReference type="EMBL" id="RTQ25402.1"/>
    </source>
</evidence>
<evidence type="ECO:0000256" key="3">
    <source>
        <dbReference type="ARBA" id="ARBA00022448"/>
    </source>
</evidence>
<dbReference type="Pfam" id="PF13953">
    <property type="entry name" value="PapC_C"/>
    <property type="match status" value="1"/>
</dbReference>
<dbReference type="Gene3D" id="2.60.40.2610">
    <property type="entry name" value="Outer membrane usher protein FimD, plug domain"/>
    <property type="match status" value="1"/>
</dbReference>
<gene>
    <name evidence="11" type="ORF">EKN29_07535</name>
</gene>
<evidence type="ECO:0000256" key="6">
    <source>
        <dbReference type="ARBA" id="ARBA00022729"/>
    </source>
</evidence>
<keyword evidence="6" id="KW-0732">Signal</keyword>
<evidence type="ECO:0000256" key="2">
    <source>
        <dbReference type="ARBA" id="ARBA00008064"/>
    </source>
</evidence>
<keyword evidence="3" id="KW-0813">Transport</keyword>
<dbReference type="Pfam" id="PF00577">
    <property type="entry name" value="Usher"/>
    <property type="match status" value="1"/>
</dbReference>
<dbReference type="InterPro" id="IPR042186">
    <property type="entry name" value="FimD_plug_dom"/>
</dbReference>
<sequence>MAMPGSILMKNRSLFRKSLLVHSVSLALCSFGASGETFNSSLLVGNSADMDWSNSKLVMTPGAYDLDVYVNNAWRGKFDMTIANDGKGTVLVLKDDVPLLGIRDLDDLVANKSDGQIDISTLLHGGKSTLAPGELRLDLEVPQAFVVTEKQNWVAPQKWDQGINGVFTNYNLNYYNFYGLREGYTNSDNIYLSLNSGLNMSGWHLLDNSTWMRYSNMGKGYWINTTRYLEKPIVGIEALMRVGRTYTTSDYFDTIRFRGLTLNKSRQMLPDSERVYMPVISGIATSSAVVSVYQDGHIIHQITVPAGPFAIRDLMPTGSRGDLSVEVKNSGGTIERFAVPFSSIPDMLRPGTSDYQFNVGEVDMRGINDHSQFAQFSYSRGMNNYVTATAGSIWSADYFSFLLGGALSVPYAGSLSASLEQAQYRLPGDNRRRGEKYALSWSKSFPTQTNLTLASYYYRTQDYASFNDYVLAKSNIQDYGGTGTSTINSKQAFSANLNQPLGDGFGRLSLTAYWRDYWRGQKTSRQYNLTWSNAYNSVNYAVSLRRSEVTQSYYNYETDYEGDVVTSLRTRGKTENNLYFSVNVPMSLFGSPGSVASHATVQQGKYASSDISMSGSAQDVDYSLMLAHDSEGNSRSADLYTNWKNSVTSLNSGLTLSREYRQASLGASGNILAWRGGVITSPNNGRNFVILEAPGVENAVVNGDTSTRTNRNGIALIASATPYRLNNFHLEQDGSKSSDVDLQGNLLNIAPYEGSITYLKYKTDTRKVYTFDVLDSEGNQLPFGALVSDSHHQELGYVAQGSQIFVKSDAQPEAIRINTSKGKIKKSCVITQPTEHAVNICR</sequence>
<dbReference type="PANTHER" id="PTHR30451:SF3">
    <property type="entry name" value="OUTER MEMBRANE USHER PROTEIN HTRE-RELATED"/>
    <property type="match status" value="1"/>
</dbReference>
<feature type="domain" description="PapC-like C-terminal" evidence="9">
    <location>
        <begin position="772"/>
        <end position="830"/>
    </location>
</feature>
<accession>A0A9Q7K4T6</accession>
<evidence type="ECO:0000256" key="5">
    <source>
        <dbReference type="ARBA" id="ARBA00022692"/>
    </source>
</evidence>
<evidence type="ECO:0000256" key="7">
    <source>
        <dbReference type="ARBA" id="ARBA00023136"/>
    </source>
</evidence>
<dbReference type="GO" id="GO:0009279">
    <property type="term" value="C:cell outer membrane"/>
    <property type="evidence" value="ECO:0007669"/>
    <property type="project" value="UniProtKB-SubCell"/>
</dbReference>
<dbReference type="GO" id="GO:0015473">
    <property type="term" value="F:fimbrial usher porin activity"/>
    <property type="evidence" value="ECO:0007669"/>
    <property type="project" value="InterPro"/>
</dbReference>
<dbReference type="InterPro" id="IPR037224">
    <property type="entry name" value="PapC_N_sf"/>
</dbReference>
<comment type="similarity">
    <text evidence="2">Belongs to the fimbrial export usher family.</text>
</comment>
<keyword evidence="5" id="KW-0812">Transmembrane</keyword>
<feature type="domain" description="PapC N-terminal" evidence="10">
    <location>
        <begin position="37"/>
        <end position="174"/>
    </location>
</feature>
<dbReference type="EMBL" id="RXPP01000006">
    <property type="protein sequence ID" value="RTQ25402.1"/>
    <property type="molecule type" value="Genomic_DNA"/>
</dbReference>
<evidence type="ECO:0000256" key="8">
    <source>
        <dbReference type="ARBA" id="ARBA00023237"/>
    </source>
</evidence>
<keyword evidence="7" id="KW-0472">Membrane</keyword>
<dbReference type="SUPFAM" id="SSF141729">
    <property type="entry name" value="FimD N-terminal domain-like"/>
    <property type="match status" value="1"/>
</dbReference>
<evidence type="ECO:0000256" key="1">
    <source>
        <dbReference type="ARBA" id="ARBA00004571"/>
    </source>
</evidence>
<keyword evidence="4" id="KW-1134">Transmembrane beta strand</keyword>
<dbReference type="InterPro" id="IPR025949">
    <property type="entry name" value="PapC-like_C"/>
</dbReference>
<evidence type="ECO:0000313" key="12">
    <source>
        <dbReference type="Proteomes" id="UP000282263"/>
    </source>
</evidence>
<reference evidence="11 12" key="1">
    <citation type="submission" date="2018-12" db="EMBL/GenBank/DDBJ databases">
        <title>The Batch Genome Submission of Enterobacter spp. strains.</title>
        <authorList>
            <person name="Wei L."/>
            <person name="Wu W."/>
            <person name="Lin J."/>
            <person name="Zhang X."/>
            <person name="Feng Y."/>
            <person name="Zong Z."/>
        </authorList>
    </citation>
    <scope>NUCLEOTIDE SEQUENCE [LARGE SCALE GENOMIC DNA]</scope>
    <source>
        <strain evidence="11 12">SCEM020047</strain>
    </source>
</reference>
<dbReference type="InterPro" id="IPR000015">
    <property type="entry name" value="Fimb_usher"/>
</dbReference>
<evidence type="ECO:0000259" key="10">
    <source>
        <dbReference type="Pfam" id="PF13954"/>
    </source>
</evidence>
<dbReference type="Proteomes" id="UP000282263">
    <property type="component" value="Unassembled WGS sequence"/>
</dbReference>
<dbReference type="Gene3D" id="2.60.40.3110">
    <property type="match status" value="1"/>
</dbReference>
<dbReference type="Gene3D" id="2.60.40.2070">
    <property type="match status" value="1"/>
</dbReference>
<protein>
    <submittedName>
        <fullName evidence="11">Fimbrial biogenesis outer membrane usher protein</fullName>
    </submittedName>
</protein>
<keyword evidence="8" id="KW-0998">Cell outer membrane</keyword>
<organism evidence="11 12">
    <name type="scientific">Enterobacter mori</name>
    <dbReference type="NCBI Taxonomy" id="539813"/>
    <lineage>
        <taxon>Bacteria</taxon>
        <taxon>Pseudomonadati</taxon>
        <taxon>Pseudomonadota</taxon>
        <taxon>Gammaproteobacteria</taxon>
        <taxon>Enterobacterales</taxon>
        <taxon>Enterobacteriaceae</taxon>
        <taxon>Enterobacter</taxon>
    </lineage>
</organism>
<dbReference type="InterPro" id="IPR043142">
    <property type="entry name" value="PapC-like_C_sf"/>
</dbReference>
<dbReference type="PANTHER" id="PTHR30451">
    <property type="entry name" value="OUTER MEMBRANE USHER PROTEIN"/>
    <property type="match status" value="1"/>
</dbReference>
<dbReference type="Gene3D" id="3.10.20.410">
    <property type="match status" value="1"/>
</dbReference>